<accession>A0A835Z4J6</accession>
<evidence type="ECO:0000256" key="11">
    <source>
        <dbReference type="ARBA" id="ARBA00023136"/>
    </source>
</evidence>
<evidence type="ECO:0000256" key="10">
    <source>
        <dbReference type="ARBA" id="ARBA00022989"/>
    </source>
</evidence>
<dbReference type="SUPFAM" id="SSF81653">
    <property type="entry name" value="Calcium ATPase, transduction domain A"/>
    <property type="match status" value="2"/>
</dbReference>
<dbReference type="InterPro" id="IPR001757">
    <property type="entry name" value="P_typ_ATPase"/>
</dbReference>
<evidence type="ECO:0000313" key="16">
    <source>
        <dbReference type="Proteomes" id="UP000664859"/>
    </source>
</evidence>
<keyword evidence="10 12" id="KW-1133">Transmembrane helix</keyword>
<dbReference type="Gene3D" id="2.70.150.10">
    <property type="entry name" value="Calcium-transporting ATPase, cytoplasmic transduction domain A"/>
    <property type="match status" value="2"/>
</dbReference>
<dbReference type="Gene3D" id="3.40.1110.10">
    <property type="entry name" value="Calcium-transporting ATPase, cytoplasmic domain N"/>
    <property type="match status" value="1"/>
</dbReference>
<keyword evidence="9 12" id="KW-1278">Translocase</keyword>
<evidence type="ECO:0000256" key="9">
    <source>
        <dbReference type="ARBA" id="ARBA00022967"/>
    </source>
</evidence>
<evidence type="ECO:0000256" key="13">
    <source>
        <dbReference type="SAM" id="MobiDB-lite"/>
    </source>
</evidence>
<evidence type="ECO:0000256" key="7">
    <source>
        <dbReference type="ARBA" id="ARBA00022840"/>
    </source>
</evidence>
<keyword evidence="3" id="KW-0597">Phosphoprotein</keyword>
<dbReference type="InterPro" id="IPR044492">
    <property type="entry name" value="P_typ_ATPase_HD_dom"/>
</dbReference>
<dbReference type="Proteomes" id="UP000664859">
    <property type="component" value="Unassembled WGS sequence"/>
</dbReference>
<dbReference type="GO" id="GO:0005886">
    <property type="term" value="C:plasma membrane"/>
    <property type="evidence" value="ECO:0007669"/>
    <property type="project" value="UniProtKB-SubCell"/>
</dbReference>
<dbReference type="PRINTS" id="PR00120">
    <property type="entry name" value="HATPASE"/>
</dbReference>
<organism evidence="15 16">
    <name type="scientific">Tribonema minus</name>
    <dbReference type="NCBI Taxonomy" id="303371"/>
    <lineage>
        <taxon>Eukaryota</taxon>
        <taxon>Sar</taxon>
        <taxon>Stramenopiles</taxon>
        <taxon>Ochrophyta</taxon>
        <taxon>PX clade</taxon>
        <taxon>Xanthophyceae</taxon>
        <taxon>Tribonematales</taxon>
        <taxon>Tribonemataceae</taxon>
        <taxon>Tribonema</taxon>
    </lineage>
</organism>
<dbReference type="InterPro" id="IPR008250">
    <property type="entry name" value="ATPase_P-typ_transduc_dom_A_sf"/>
</dbReference>
<comment type="catalytic activity">
    <reaction evidence="12">
        <text>ATP + H2O + H(+)(in) = ADP + phosphate + 2 H(+)(out)</text>
        <dbReference type="Rhea" id="RHEA:20852"/>
        <dbReference type="ChEBI" id="CHEBI:15377"/>
        <dbReference type="ChEBI" id="CHEBI:15378"/>
        <dbReference type="ChEBI" id="CHEBI:30616"/>
        <dbReference type="ChEBI" id="CHEBI:43474"/>
        <dbReference type="ChEBI" id="CHEBI:456216"/>
        <dbReference type="EC" id="7.1.2.1"/>
    </reaction>
</comment>
<feature type="transmembrane region" description="Helical" evidence="12">
    <location>
        <begin position="783"/>
        <end position="810"/>
    </location>
</feature>
<keyword evidence="7 12" id="KW-0067">ATP-binding</keyword>
<dbReference type="FunFam" id="3.40.1110.10:FF:000005">
    <property type="entry name" value="Plasma membrane ATPase"/>
    <property type="match status" value="1"/>
</dbReference>
<feature type="compositionally biased region" description="Basic and acidic residues" evidence="13">
    <location>
        <begin position="1001"/>
        <end position="1010"/>
    </location>
</feature>
<feature type="compositionally biased region" description="Basic and acidic residues" evidence="13">
    <location>
        <begin position="44"/>
        <end position="85"/>
    </location>
</feature>
<name>A0A835Z4J6_9STRA</name>
<dbReference type="InterPro" id="IPR023299">
    <property type="entry name" value="ATPase_P-typ_cyto_dom_N"/>
</dbReference>
<feature type="transmembrane region" description="Helical" evidence="12">
    <location>
        <begin position="822"/>
        <end position="845"/>
    </location>
</feature>
<dbReference type="FunFam" id="2.70.150.10:FF:000042">
    <property type="entry name" value="Plasma membrane ATPase"/>
    <property type="match status" value="1"/>
</dbReference>
<dbReference type="EMBL" id="JAFCMP010000114">
    <property type="protein sequence ID" value="KAG5186014.1"/>
    <property type="molecule type" value="Genomic_DNA"/>
</dbReference>
<feature type="transmembrane region" description="Helical" evidence="12">
    <location>
        <begin position="742"/>
        <end position="763"/>
    </location>
</feature>
<dbReference type="SFLD" id="SFLDG00002">
    <property type="entry name" value="C1.7:_P-type_atpase_like"/>
    <property type="match status" value="1"/>
</dbReference>
<dbReference type="SMART" id="SM00831">
    <property type="entry name" value="Cation_ATPase_N"/>
    <property type="match status" value="1"/>
</dbReference>
<dbReference type="SUPFAM" id="SSF81665">
    <property type="entry name" value="Calcium ATPase, transmembrane domain M"/>
    <property type="match status" value="1"/>
</dbReference>
<feature type="transmembrane region" description="Helical" evidence="12">
    <location>
        <begin position="865"/>
        <end position="889"/>
    </location>
</feature>
<feature type="region of interest" description="Disordered" evidence="13">
    <location>
        <begin position="1001"/>
        <end position="1052"/>
    </location>
</feature>
<keyword evidence="12" id="KW-0406">Ion transport</keyword>
<keyword evidence="6 12" id="KW-0547">Nucleotide-binding</keyword>
<evidence type="ECO:0000256" key="2">
    <source>
        <dbReference type="ARBA" id="ARBA00008804"/>
    </source>
</evidence>
<feature type="compositionally biased region" description="Basic residues" evidence="13">
    <location>
        <begin position="1011"/>
        <end position="1030"/>
    </location>
</feature>
<dbReference type="AlphaFoldDB" id="A0A835Z4J6"/>
<feature type="domain" description="Cation-transporting P-type ATPase N-terminal" evidence="14">
    <location>
        <begin position="57"/>
        <end position="147"/>
    </location>
</feature>
<evidence type="ECO:0000256" key="5">
    <source>
        <dbReference type="ARBA" id="ARBA00022723"/>
    </source>
</evidence>
<dbReference type="PRINTS" id="PR00119">
    <property type="entry name" value="CATATPASE"/>
</dbReference>
<dbReference type="OrthoDB" id="116380at2759"/>
<dbReference type="SFLD" id="SFLDS00003">
    <property type="entry name" value="Haloacid_Dehalogenase"/>
    <property type="match status" value="1"/>
</dbReference>
<dbReference type="GO" id="GO:0008553">
    <property type="term" value="F:P-type proton-exporting transporter activity"/>
    <property type="evidence" value="ECO:0007669"/>
    <property type="project" value="UniProtKB-UniRule"/>
</dbReference>
<dbReference type="InterPro" id="IPR023298">
    <property type="entry name" value="ATPase_P-typ_TM_dom_sf"/>
</dbReference>
<dbReference type="InterPro" id="IPR006534">
    <property type="entry name" value="P-type_ATPase_IIIA"/>
</dbReference>
<keyword evidence="4 12" id="KW-0812">Transmembrane</keyword>
<dbReference type="InterPro" id="IPR023214">
    <property type="entry name" value="HAD_sf"/>
</dbReference>
<dbReference type="CDD" id="cd02076">
    <property type="entry name" value="P-type_ATPase_H"/>
    <property type="match status" value="1"/>
</dbReference>
<feature type="transmembrane region" description="Helical" evidence="12">
    <location>
        <begin position="901"/>
        <end position="924"/>
    </location>
</feature>
<dbReference type="NCBIfam" id="TIGR01494">
    <property type="entry name" value="ATPase_P-type"/>
    <property type="match status" value="2"/>
</dbReference>
<evidence type="ECO:0000313" key="15">
    <source>
        <dbReference type="EMBL" id="KAG5186014.1"/>
    </source>
</evidence>
<feature type="transmembrane region" description="Helical" evidence="12">
    <location>
        <begin position="351"/>
        <end position="374"/>
    </location>
</feature>
<gene>
    <name evidence="15" type="ORF">JKP88DRAFT_353967</name>
</gene>
<sequence length="1052" mass="114346">MADTGGGQPADAQTGLAEEEVAQQQRLQQAPQDEDPVMIVAGRKLTDKDVREQHANIQRRMSDEDVRDRMSSARPKDHETRVHEAKEEFIPSKGLTTAEAEELLIKWGPNALEEKVKSKWKILLEQFTEPMPCMIWVAIVVECALTNWVDVGVLCALQFINGFVGFYETNKAGNAVAALKASLKPQSHCKRDGQWCTLEASKLVPGDLVLLGSGSAVPADCILVPGDLVLLGFGSAVSADCIARINDGQIDVDQAALTGESLPVTMGKHDNPKMGSTVTRGEVEATVDATGMNTFFGKTATLIQSVDQMGHLARILLNIMLVLLAVSFLLCAITLIYLLVSGESLKESISFVVVLLVASIPIAMEVVVTATMALGSRKLAEMNAIVARLAAIEELAGMNMLCSDKTGTLTLNKMVIQEDCPVFKDGVERADVIMYAALAAKWREPAKDALDTMVLNAANLDACDAYEQLEYTPFDPTLKRTEASLREKATGQLPTEASLREKATSQEFKVTKGAPHIVLELCHDKDRIEQAVEYKVLELAERGIRSLAVAKTDEEGHWNMLGIMTFLDPPRPDTKETIRRAMEYGVDVKMITGDHALVIQSVICKALFVIARETARQLGMGTNILGCENLPSLGPNGEIPPNLGDTVGKLAYGCNGFAQVFPEHKFLIVEALRQRGFAVGMTGDGVNDAPALKKADVGIAVQGATDAARASADIVLTSPGLSVVIEAIVISRCIFARMKNFIIYRVACTFQLIVFFFIAVLALHPKDYKTAASPADEVWPAFWTMPVIALILITVLNDGTIISIAYDIVVPNHRPDDWNLPSIYLISAVLGGVACISSLALLYMFLDSGNSDSLLAKWGFNPGEISYDSIVAAMYLKISLSDFLTLFAARNRGPFWTVRPGKLLMAAFLLAVGISTTLACTWPLGEGASSIDSRTCAAASSCCLAGVSATLMLHGVRALVWIYCLVWFLIQDLVKVGLYKLMFKYNILHINRQTSHVENYDESHFQDSRHPKAKKGLHRPHLGHGSKHKAVRGEEHKEDAANGDGEVLQSVV</sequence>
<dbReference type="Pfam" id="PF00690">
    <property type="entry name" value="Cation_ATPase_N"/>
    <property type="match status" value="1"/>
</dbReference>
<dbReference type="PROSITE" id="PS00154">
    <property type="entry name" value="ATPASE_E1_E2"/>
    <property type="match status" value="1"/>
</dbReference>
<dbReference type="GO" id="GO:0120029">
    <property type="term" value="P:proton export across plasma membrane"/>
    <property type="evidence" value="ECO:0007669"/>
    <property type="project" value="UniProtKB-UniRule"/>
</dbReference>
<evidence type="ECO:0000256" key="12">
    <source>
        <dbReference type="RuleBase" id="RU362083"/>
    </source>
</evidence>
<protein>
    <recommendedName>
        <fullName evidence="12">Plasma membrane ATPase</fullName>
        <ecNumber evidence="12">7.1.2.1</ecNumber>
    </recommendedName>
</protein>
<dbReference type="Pfam" id="PF00702">
    <property type="entry name" value="Hydrolase"/>
    <property type="match status" value="1"/>
</dbReference>
<dbReference type="Gene3D" id="1.20.1110.10">
    <property type="entry name" value="Calcium-transporting ATPase, transmembrane domain"/>
    <property type="match status" value="2"/>
</dbReference>
<evidence type="ECO:0000256" key="4">
    <source>
        <dbReference type="ARBA" id="ARBA00022692"/>
    </source>
</evidence>
<evidence type="ECO:0000256" key="6">
    <source>
        <dbReference type="ARBA" id="ARBA00022741"/>
    </source>
</evidence>
<dbReference type="GO" id="GO:0016887">
    <property type="term" value="F:ATP hydrolysis activity"/>
    <property type="evidence" value="ECO:0007669"/>
    <property type="project" value="InterPro"/>
</dbReference>
<comment type="subcellular location">
    <subcellularLocation>
        <location evidence="12">Cell membrane</location>
        <topology evidence="12">Multi-pass membrane protein</topology>
    </subcellularLocation>
    <subcellularLocation>
        <location evidence="1">Membrane</location>
        <topology evidence="1">Multi-pass membrane protein</topology>
    </subcellularLocation>
</comment>
<feature type="transmembrane region" description="Helical" evidence="12">
    <location>
        <begin position="958"/>
        <end position="978"/>
    </location>
</feature>
<dbReference type="SFLD" id="SFLDF00027">
    <property type="entry name" value="p-type_atpase"/>
    <property type="match status" value="1"/>
</dbReference>
<evidence type="ECO:0000256" key="1">
    <source>
        <dbReference type="ARBA" id="ARBA00004141"/>
    </source>
</evidence>
<dbReference type="FunFam" id="3.40.50.1000:FF:000211">
    <property type="entry name" value="Plasma membrane ATPase"/>
    <property type="match status" value="1"/>
</dbReference>
<evidence type="ECO:0000259" key="14">
    <source>
        <dbReference type="SMART" id="SM00831"/>
    </source>
</evidence>
<dbReference type="InterPro" id="IPR036412">
    <property type="entry name" value="HAD-like_sf"/>
</dbReference>
<dbReference type="InterPro" id="IPR059000">
    <property type="entry name" value="ATPase_P-type_domA"/>
</dbReference>
<dbReference type="GO" id="GO:0046872">
    <property type="term" value="F:metal ion binding"/>
    <property type="evidence" value="ECO:0007669"/>
    <property type="project" value="UniProtKB-KW"/>
</dbReference>
<dbReference type="Pfam" id="PF00122">
    <property type="entry name" value="E1-E2_ATPase"/>
    <property type="match status" value="1"/>
</dbReference>
<keyword evidence="16" id="KW-1185">Reference proteome</keyword>
<feature type="compositionally biased region" description="Basic and acidic residues" evidence="13">
    <location>
        <begin position="1031"/>
        <end position="1040"/>
    </location>
</feature>
<dbReference type="InterPro" id="IPR018303">
    <property type="entry name" value="ATPase_P-typ_P_site"/>
</dbReference>
<dbReference type="NCBIfam" id="TIGR01647">
    <property type="entry name" value="ATPase-IIIA_H"/>
    <property type="match status" value="1"/>
</dbReference>
<dbReference type="GO" id="GO:0005524">
    <property type="term" value="F:ATP binding"/>
    <property type="evidence" value="ECO:0007669"/>
    <property type="project" value="UniProtKB-UniRule"/>
</dbReference>
<dbReference type="EC" id="7.1.2.1" evidence="12"/>
<proteinExistence type="inferred from homology"/>
<feature type="region of interest" description="Disordered" evidence="13">
    <location>
        <begin position="1"/>
        <end position="85"/>
    </location>
</feature>
<feature type="compositionally biased region" description="Low complexity" evidence="13">
    <location>
        <begin position="22"/>
        <end position="31"/>
    </location>
</feature>
<dbReference type="PANTHER" id="PTHR42861">
    <property type="entry name" value="CALCIUM-TRANSPORTING ATPASE"/>
    <property type="match status" value="1"/>
</dbReference>
<keyword evidence="11 12" id="KW-0472">Membrane</keyword>
<reference evidence="15" key="1">
    <citation type="submission" date="2021-02" db="EMBL/GenBank/DDBJ databases">
        <title>First Annotated Genome of the Yellow-green Alga Tribonema minus.</title>
        <authorList>
            <person name="Mahan K.M."/>
        </authorList>
    </citation>
    <scope>NUCLEOTIDE SEQUENCE</scope>
    <source>
        <strain evidence="15">UTEX B ZZ1240</strain>
    </source>
</reference>
<dbReference type="InterPro" id="IPR004014">
    <property type="entry name" value="ATPase_P-typ_cation-transptr_N"/>
</dbReference>
<dbReference type="Gene3D" id="3.40.50.1000">
    <property type="entry name" value="HAD superfamily/HAD-like"/>
    <property type="match status" value="1"/>
</dbReference>
<keyword evidence="12" id="KW-0813">Transport</keyword>
<comment type="similarity">
    <text evidence="2 12">Belongs to the cation transport ATPase (P-type) (TC 3.A.3) family. Type IIIA subfamily.</text>
</comment>
<comment type="caution">
    <text evidence="15">The sequence shown here is derived from an EMBL/GenBank/DDBJ whole genome shotgun (WGS) entry which is preliminary data.</text>
</comment>
<dbReference type="SUPFAM" id="SSF56784">
    <property type="entry name" value="HAD-like"/>
    <property type="match status" value="1"/>
</dbReference>
<evidence type="ECO:0000256" key="3">
    <source>
        <dbReference type="ARBA" id="ARBA00022553"/>
    </source>
</evidence>
<feature type="transmembrane region" description="Helical" evidence="12">
    <location>
        <begin position="315"/>
        <end position="339"/>
    </location>
</feature>
<keyword evidence="12" id="KW-0375">Hydrogen ion transport</keyword>
<keyword evidence="8 12" id="KW-0460">Magnesium</keyword>
<keyword evidence="5" id="KW-0479">Metal-binding</keyword>
<evidence type="ECO:0000256" key="8">
    <source>
        <dbReference type="ARBA" id="ARBA00022842"/>
    </source>
</evidence>